<evidence type="ECO:0000313" key="1">
    <source>
        <dbReference type="EMBL" id="KAJ5394703.1"/>
    </source>
</evidence>
<dbReference type="AlphaFoldDB" id="A0A9W9W0I3"/>
<reference evidence="1" key="2">
    <citation type="journal article" date="2023" name="IMA Fungus">
        <title>Comparative genomic study of the Penicillium genus elucidates a diverse pangenome and 15 lateral gene transfer events.</title>
        <authorList>
            <person name="Petersen C."/>
            <person name="Sorensen T."/>
            <person name="Nielsen M.R."/>
            <person name="Sondergaard T.E."/>
            <person name="Sorensen J.L."/>
            <person name="Fitzpatrick D.A."/>
            <person name="Frisvad J.C."/>
            <person name="Nielsen K.L."/>
        </authorList>
    </citation>
    <scope>NUCLEOTIDE SEQUENCE</scope>
    <source>
        <strain evidence="1">IBT 29677</strain>
    </source>
</reference>
<evidence type="ECO:0000313" key="2">
    <source>
        <dbReference type="Proteomes" id="UP001147747"/>
    </source>
</evidence>
<organism evidence="1 2">
    <name type="scientific">Penicillium cosmopolitanum</name>
    <dbReference type="NCBI Taxonomy" id="1131564"/>
    <lineage>
        <taxon>Eukaryota</taxon>
        <taxon>Fungi</taxon>
        <taxon>Dikarya</taxon>
        <taxon>Ascomycota</taxon>
        <taxon>Pezizomycotina</taxon>
        <taxon>Eurotiomycetes</taxon>
        <taxon>Eurotiomycetidae</taxon>
        <taxon>Eurotiales</taxon>
        <taxon>Aspergillaceae</taxon>
        <taxon>Penicillium</taxon>
    </lineage>
</organism>
<proteinExistence type="predicted"/>
<gene>
    <name evidence="1" type="ORF">N7509_006490</name>
</gene>
<comment type="caution">
    <text evidence="1">The sequence shown here is derived from an EMBL/GenBank/DDBJ whole genome shotgun (WGS) entry which is preliminary data.</text>
</comment>
<name>A0A9W9W0I3_9EURO</name>
<dbReference type="OrthoDB" id="4376231at2759"/>
<dbReference type="EMBL" id="JAPZBU010000007">
    <property type="protein sequence ID" value="KAJ5394703.1"/>
    <property type="molecule type" value="Genomic_DNA"/>
</dbReference>
<reference evidence="1" key="1">
    <citation type="submission" date="2022-12" db="EMBL/GenBank/DDBJ databases">
        <authorList>
            <person name="Petersen C."/>
        </authorList>
    </citation>
    <scope>NUCLEOTIDE SEQUENCE</scope>
    <source>
        <strain evidence="1">IBT 29677</strain>
    </source>
</reference>
<keyword evidence="2" id="KW-1185">Reference proteome</keyword>
<dbReference type="RefSeq" id="XP_056488388.1">
    <property type="nucleotide sequence ID" value="XM_056631127.1"/>
</dbReference>
<accession>A0A9W9W0I3</accession>
<dbReference type="GeneID" id="81370107"/>
<dbReference type="Proteomes" id="UP001147747">
    <property type="component" value="Unassembled WGS sequence"/>
</dbReference>
<sequence>MASNSGAHQEFGEGPRLQDNAAYQDDSALNIYAFAWERRARVARKDADAAEAQEQWEDWDYYVDLADLCEGMAWKARCQMEIHGIT</sequence>
<protein>
    <submittedName>
        <fullName evidence="1">Uncharacterized protein</fullName>
    </submittedName>
</protein>